<proteinExistence type="predicted"/>
<evidence type="ECO:0000256" key="1">
    <source>
        <dbReference type="SAM" id="Phobius"/>
    </source>
</evidence>
<feature type="transmembrane region" description="Helical" evidence="1">
    <location>
        <begin position="6"/>
        <end position="25"/>
    </location>
</feature>
<gene>
    <name evidence="2" type="ORF">KXJ70_02425</name>
</gene>
<keyword evidence="3" id="KW-1185">Reference proteome</keyword>
<keyword evidence="1" id="KW-0472">Membrane</keyword>
<evidence type="ECO:0000313" key="2">
    <source>
        <dbReference type="EMBL" id="MBW2939615.1"/>
    </source>
</evidence>
<evidence type="ECO:0008006" key="4">
    <source>
        <dbReference type="Google" id="ProtNLM"/>
    </source>
</evidence>
<dbReference type="RefSeq" id="WP_219041863.1">
    <property type="nucleotide sequence ID" value="NZ_JAHWDQ010000001.1"/>
</dbReference>
<comment type="caution">
    <text evidence="2">The sequence shown here is derived from an EMBL/GenBank/DDBJ whole genome shotgun (WGS) entry which is preliminary data.</text>
</comment>
<accession>A0ABS6VMS8</accession>
<name>A0ABS6VMS8_9GAMM</name>
<organism evidence="2 3">
    <name type="scientific">Zhongshania aquimaris</name>
    <dbReference type="NCBI Taxonomy" id="2857107"/>
    <lineage>
        <taxon>Bacteria</taxon>
        <taxon>Pseudomonadati</taxon>
        <taxon>Pseudomonadota</taxon>
        <taxon>Gammaproteobacteria</taxon>
        <taxon>Cellvibrionales</taxon>
        <taxon>Spongiibacteraceae</taxon>
        <taxon>Zhongshania</taxon>
    </lineage>
</organism>
<evidence type="ECO:0000313" key="3">
    <source>
        <dbReference type="Proteomes" id="UP001166291"/>
    </source>
</evidence>
<protein>
    <recommendedName>
        <fullName evidence="4">Type II secretion system protein GspC N-terminal domain-containing protein</fullName>
    </recommendedName>
</protein>
<dbReference type="EMBL" id="JAHWDQ010000001">
    <property type="protein sequence ID" value="MBW2939615.1"/>
    <property type="molecule type" value="Genomic_DNA"/>
</dbReference>
<sequence>MSVLRAAGYAVVTVLMLAIIASQFPSMRASLEEERIFNAENADLFGEDPFFYTQIKLLKMGEDASGGFVRMSIDGDEREIRAGDVILHPCLSLSKLLDKAVLLDHCGSYALLSLAEPSAASINLRVLNTSSVALVEQGPRIIDLRGDAAIQALVSDYRRRLYDRPLSLLGEIDVKTLTREGKREYYLSPGRDKKIFTTLGLKSGDRVRAFDGVDLSSGDAPTEMYERLDEAEHVALTLERNGEDWVVLLDFGGGDTEF</sequence>
<keyword evidence="1" id="KW-1133">Transmembrane helix</keyword>
<keyword evidence="1" id="KW-0812">Transmembrane</keyword>
<reference evidence="2" key="1">
    <citation type="submission" date="2021-07" db="EMBL/GenBank/DDBJ databases">
        <title>Zhongshania sp. CAU 1632 isolated from seawater.</title>
        <authorList>
            <person name="Kim W."/>
        </authorList>
    </citation>
    <scope>NUCLEOTIDE SEQUENCE</scope>
    <source>
        <strain evidence="2">CAU 1632</strain>
    </source>
</reference>
<dbReference type="Proteomes" id="UP001166291">
    <property type="component" value="Unassembled WGS sequence"/>
</dbReference>